<dbReference type="CTD" id="31251357"/>
<evidence type="ECO:0000313" key="2">
    <source>
        <dbReference type="Proteomes" id="UP000095285"/>
    </source>
</evidence>
<organism evidence="2 3">
    <name type="scientific">Loa loa</name>
    <name type="common">Eye worm</name>
    <name type="synonym">Filaria loa</name>
    <dbReference type="NCBI Taxonomy" id="7209"/>
    <lineage>
        <taxon>Eukaryota</taxon>
        <taxon>Metazoa</taxon>
        <taxon>Ecdysozoa</taxon>
        <taxon>Nematoda</taxon>
        <taxon>Chromadorea</taxon>
        <taxon>Rhabditida</taxon>
        <taxon>Spirurina</taxon>
        <taxon>Spiruromorpha</taxon>
        <taxon>Filarioidea</taxon>
        <taxon>Onchocercidae</taxon>
        <taxon>Loa</taxon>
    </lineage>
</organism>
<dbReference type="Proteomes" id="UP000095285">
    <property type="component" value="Unassembled WGS sequence"/>
</dbReference>
<reference evidence="1 2" key="1">
    <citation type="submission" date="2012-04" db="EMBL/GenBank/DDBJ databases">
        <title>The Genome Sequence of Loa loa.</title>
        <authorList>
            <consortium name="The Broad Institute Genome Sequencing Platform"/>
            <consortium name="Broad Institute Genome Sequencing Center for Infectious Disease"/>
            <person name="Nutman T.B."/>
            <person name="Fink D.L."/>
            <person name="Russ C."/>
            <person name="Young S."/>
            <person name="Zeng Q."/>
            <person name="Gargeya S."/>
            <person name="Alvarado L."/>
            <person name="Berlin A."/>
            <person name="Chapman S.B."/>
            <person name="Chen Z."/>
            <person name="Freedman E."/>
            <person name="Gellesch M."/>
            <person name="Goldberg J."/>
            <person name="Griggs A."/>
            <person name="Gujja S."/>
            <person name="Heilman E.R."/>
            <person name="Heiman D."/>
            <person name="Howarth C."/>
            <person name="Mehta T."/>
            <person name="Neiman D."/>
            <person name="Pearson M."/>
            <person name="Roberts A."/>
            <person name="Saif S."/>
            <person name="Shea T."/>
            <person name="Shenoy N."/>
            <person name="Sisk P."/>
            <person name="Stolte C."/>
            <person name="Sykes S."/>
            <person name="White J."/>
            <person name="Yandava C."/>
            <person name="Haas B."/>
            <person name="Henn M.R."/>
            <person name="Nusbaum C."/>
            <person name="Birren B."/>
        </authorList>
    </citation>
    <scope>NUCLEOTIDE SEQUENCE [LARGE SCALE GENOMIC DNA]</scope>
</reference>
<name>A0A1I7W055_LOALO</name>
<proteinExistence type="predicted"/>
<dbReference type="RefSeq" id="XP_020301256.1">
    <property type="nucleotide sequence ID" value="XM_020448615.1"/>
</dbReference>
<evidence type="ECO:0000313" key="3">
    <source>
        <dbReference type="WBParaSite" id="EN70_8193"/>
    </source>
</evidence>
<sequence length="61" mass="7234">MEQIKPLNLSVLEMSEERNVPIGLSRREIRGRMWLSLVNEASRRYRELMNSINEDEMIGRS</sequence>
<accession>A0A1I7W055</accession>
<dbReference type="AlphaFoldDB" id="A0A1I7W055"/>
<dbReference type="EMBL" id="JH712144">
    <property type="protein sequence ID" value="EFO15583.2"/>
    <property type="molecule type" value="Genomic_DNA"/>
</dbReference>
<dbReference type="KEGG" id="loa:LOAG_12925"/>
<keyword evidence="2" id="KW-1185">Reference proteome</keyword>
<dbReference type="InParanoid" id="A0A1I7W055"/>
<evidence type="ECO:0000313" key="1">
    <source>
        <dbReference type="EMBL" id="EFO15583.2"/>
    </source>
</evidence>
<accession>A0A1S0TLG1</accession>
<dbReference type="GeneID" id="31251357"/>
<gene>
    <name evidence="1 3" type="ORF">LOAG_12925</name>
</gene>
<protein>
    <submittedName>
        <fullName evidence="1 3">Uncharacterized protein</fullName>
    </submittedName>
</protein>
<dbReference type="WBParaSite" id="EN70_8193">
    <property type="protein sequence ID" value="EN70_8193"/>
    <property type="gene ID" value="EN70_8193"/>
</dbReference>
<reference evidence="3" key="2">
    <citation type="submission" date="2016-11" db="UniProtKB">
        <authorList>
            <consortium name="WormBaseParasite"/>
        </authorList>
    </citation>
    <scope>IDENTIFICATION</scope>
</reference>